<keyword evidence="3" id="KW-1133">Transmembrane helix</keyword>
<keyword evidence="2" id="KW-0946">Virion</keyword>
<dbReference type="SUPFAM" id="SSF88633">
    <property type="entry name" value="Positive stranded ssRNA viruses"/>
    <property type="match status" value="1"/>
</dbReference>
<keyword evidence="3" id="KW-0472">Membrane</keyword>
<reference evidence="4" key="2">
    <citation type="journal article" date="2023" name="Arch. Microbiol.">
        <title>Identification of a putative novel cholivirus in the transcriptome of Gymnema sylvestre R. Br.</title>
        <authorList>
            <person name="Sidharthan V.K."/>
            <person name="Vanamala G."/>
            <person name="Rajeswari V."/>
            <person name="Baranwal V.K."/>
        </authorList>
    </citation>
    <scope>NUCLEOTIDE SEQUENCE</scope>
    <source>
        <strain evidence="4">India</strain>
    </source>
</reference>
<comment type="subcellular location">
    <subcellularLocation>
        <location evidence="1">Virion</location>
    </subcellularLocation>
</comment>
<proteinExistence type="predicted"/>
<evidence type="ECO:0000256" key="2">
    <source>
        <dbReference type="ARBA" id="ARBA00022844"/>
    </source>
</evidence>
<organism evidence="4">
    <name type="scientific">Gymnema sylvestre virus 1</name>
    <dbReference type="NCBI Taxonomy" id="2998508"/>
    <lineage>
        <taxon>Viruses</taxon>
        <taxon>Riboviria</taxon>
        <taxon>Orthornavirae</taxon>
        <taxon>Pisuviricota</taxon>
        <taxon>Pisoniviricetes</taxon>
        <taxon>Picornavirales</taxon>
        <taxon>Secoviridae</taxon>
        <taxon>Sadwavirus</taxon>
        <taxon>Cholivirus</taxon>
        <taxon>Sadwavirus gymnemae</taxon>
    </lineage>
</organism>
<keyword evidence="3" id="KW-0812">Transmembrane</keyword>
<dbReference type="InterPro" id="IPR029053">
    <property type="entry name" value="Viral_coat"/>
</dbReference>
<name>A0AA48P7Y4_9SECO</name>
<evidence type="ECO:0000256" key="3">
    <source>
        <dbReference type="SAM" id="Phobius"/>
    </source>
</evidence>
<dbReference type="EMBL" id="BK062889">
    <property type="protein sequence ID" value="DBA11519.1"/>
    <property type="molecule type" value="Genomic_RNA"/>
</dbReference>
<dbReference type="GO" id="GO:0044423">
    <property type="term" value="C:virion component"/>
    <property type="evidence" value="ECO:0007669"/>
    <property type="project" value="UniProtKB-KW"/>
</dbReference>
<dbReference type="Gene3D" id="2.60.120.20">
    <property type="match status" value="1"/>
</dbReference>
<sequence length="1132" mass="125568">MSFRTGRPFKKTQYELEKEYWLTYSRKGYDYELSSDPITFVLGSLYHNFVPTFYSGNTACRRRYIVPLFFLLLGLLICRSLGLLILVIKSVIYFCSNFVLNRLHLFSTLIANCRKIMSLSGNTVQELFREGGSRVNGSASEVARLLARFSDEQKVADFTSPLFSYFREIGKKGDLFMTKSLKDRLMGLGESSDRKFLTFSNVSLAVNEAKEDLKTETFIPLAELVDIDGAERKLASSQEKKFKDIQGKIVSIDLINLTSTLLAPRCNSGAVLVMAVDGRCSDPASAILGGHIHCNHVAETAESLFFPLFKLSSRDRYLDRAIKIISIGKGFNVEAGSVVAEIRPFVAGEVSQRASTSHLNKGLLKYLEGRFDTVSTYKAIPIIPRVPQGTEFNHFDLNWKGFSGSLSYDAASSSGGSTTWKPSALGKSSSVRFEFNPRIPGSTPLKAQLEQTEALSDDNNFGFGTFERDRIQGETLTMSDSSAPVERGPDLSGSRIENSHLLRSMTIVVPKEVSPGRVFFTLPLFDGLLKGAVMPALMDCLMSSAVDPIFRFSLGVSVSQMSTLPILMYWENERMTRVDSSFNVKRLLSLPSCLTNLHDAEKTLDLIVRPNGHTGLFSPLASDDDLIGQLGISSLGHKLKIQGTLTLTLDVYLEPGSILYRTGDTVQLPNQIERNICFQLVNELHLNSLTANLVLGIYNFDANSAKDESYLISVLPAHGYTQDKGSKVYCAPVAGIFKMWNFWRGEVEVEVVVTSRKNVGGSCTLFQVPTNCPSNLMTRTVLTRQKHMTVDFGKTVKKREKFSFNSWLGGNLTKGNDDFNLLDKLAGEASMMLTLNQPPISEGVGFIAPEVFVLVRIVGFSNLTLFERSSRVKQSYSQVGPGITEEAFKRAQYIPADNPSTSDGVQGLSSSGNEGFSRLLVAIPHLDDNDRDTMQQLVIPAGLSLSKKIFGKDIYSMKDPGALKQGSVNLDPLFVYKDLVCAWTHYSCDIEYLIIPIYEPNAIGHLTAVHKLNPLDNCAYGIQTSVFEAEMGGGINVSIDTRNSPIKFTVPRRHIMYRSRMREKQHQKYLDSGGCIFIRFPNDSSISSIEVYARPVNTIMLGGAAWSNLDFGRGEPTRYRELSLYYGILPEA</sequence>
<evidence type="ECO:0000256" key="1">
    <source>
        <dbReference type="ARBA" id="ARBA00004328"/>
    </source>
</evidence>
<reference evidence="4" key="1">
    <citation type="submission" date="2022-11" db="EMBL/GenBank/DDBJ databases">
        <authorList>
            <person name="Sidharthan V.K."/>
            <person name="Baranwal V.K."/>
        </authorList>
    </citation>
    <scope>NUCLEOTIDE SEQUENCE</scope>
    <source>
        <strain evidence="4">India</strain>
    </source>
</reference>
<accession>A0AA48P7Y4</accession>
<evidence type="ECO:0000313" key="4">
    <source>
        <dbReference type="EMBL" id="DBA11519.1"/>
    </source>
</evidence>
<feature type="transmembrane region" description="Helical" evidence="3">
    <location>
        <begin position="64"/>
        <end position="88"/>
    </location>
</feature>
<protein>
    <submittedName>
        <fullName evidence="4">Polyprotein</fullName>
    </submittedName>
</protein>
<gene>
    <name evidence="4" type="ORF">GysV1_s2gp1</name>
</gene>